<feature type="region of interest" description="Disordered" evidence="1">
    <location>
        <begin position="110"/>
        <end position="146"/>
    </location>
</feature>
<feature type="compositionally biased region" description="Pro residues" evidence="1">
    <location>
        <begin position="119"/>
        <end position="128"/>
    </location>
</feature>
<organism evidence="2 3">
    <name type="scientific">Nitrosococcus halophilus (strain Nc4)</name>
    <dbReference type="NCBI Taxonomy" id="472759"/>
    <lineage>
        <taxon>Bacteria</taxon>
        <taxon>Pseudomonadati</taxon>
        <taxon>Pseudomonadota</taxon>
        <taxon>Gammaproteobacteria</taxon>
        <taxon>Chromatiales</taxon>
        <taxon>Chromatiaceae</taxon>
        <taxon>Nitrosococcus</taxon>
    </lineage>
</organism>
<proteinExistence type="predicted"/>
<dbReference type="KEGG" id="nhl:Nhal_3342"/>
<dbReference type="Proteomes" id="UP000001844">
    <property type="component" value="Chromosome"/>
</dbReference>
<accession>D5C0Q6</accession>
<name>D5C0Q6_NITHN</name>
<dbReference type="AlphaFoldDB" id="D5C0Q6"/>
<dbReference type="STRING" id="472759.Nhal_3342"/>
<dbReference type="HOGENOM" id="CLU_690438_0_0_6"/>
<dbReference type="OrthoDB" id="3212305at2"/>
<evidence type="ECO:0000313" key="2">
    <source>
        <dbReference type="EMBL" id="ADE16379.1"/>
    </source>
</evidence>
<evidence type="ECO:0000256" key="1">
    <source>
        <dbReference type="SAM" id="MobiDB-lite"/>
    </source>
</evidence>
<sequence length="399" mass="44406">MANSSTPPLRIATFGMGQHARKLLEMAFAGPGKGSYILVDEVTAEAGILDLDGPGWEKLWKDYKSRFPRRPTLIISIRTHAFADAWVIPKPVKLDALLATLEKLRASCRHRGEASMSPPQQPANPPPGVGGSKSLQESPSVMPGNAVPQRFTLDAAEAMEKRTAHEYCGDAPDRDVTDPLQLEKVYYDPGRYLQGHLHRALAKTQATSGVCIKSGWGEITLLPGSSQAMLKLSDKQLRPLCVVPLVEADVEINILNPQEVERQRAQLPSLTSWQLLQPLLWKVALWTSRGRIPRGVPLDCPVYLKHWPNVTRLLLTPHAMRIAALWTTQPHSLLDTVAILQIPQRYVFAFFSAVYSLGLVELKQTPTPIRERMPSNLKSRQKSILGRILSRLRRVSQSL</sequence>
<dbReference type="EMBL" id="CP001798">
    <property type="protein sequence ID" value="ADE16379.1"/>
    <property type="molecule type" value="Genomic_DNA"/>
</dbReference>
<gene>
    <name evidence="2" type="ordered locus">Nhal_3342</name>
</gene>
<dbReference type="eggNOG" id="ENOG502ZATE">
    <property type="taxonomic scope" value="Bacteria"/>
</dbReference>
<protein>
    <submittedName>
        <fullName evidence="2">Uncharacterized protein</fullName>
    </submittedName>
</protein>
<keyword evidence="3" id="KW-1185">Reference proteome</keyword>
<evidence type="ECO:0000313" key="3">
    <source>
        <dbReference type="Proteomes" id="UP000001844"/>
    </source>
</evidence>
<reference evidence="3" key="1">
    <citation type="submission" date="2010-04" db="EMBL/GenBank/DDBJ databases">
        <title>Complete genome sequence of Nitrosococcus halophilus Nc4, a salt-adapted, aerobic obligate ammonia-oxidizing sulfur purple bacterium.</title>
        <authorList>
            <consortium name="US DOE Joint Genome Institute"/>
            <person name="Campbell M.A."/>
            <person name="Malfatti S.A."/>
            <person name="Chain P.S.G."/>
            <person name="Heidelberg J.F."/>
            <person name="Ward B.B."/>
            <person name="Klotz M.G."/>
        </authorList>
    </citation>
    <scope>NUCLEOTIDE SEQUENCE [LARGE SCALE GENOMIC DNA]</scope>
    <source>
        <strain evidence="3">Nc4</strain>
    </source>
</reference>